<protein>
    <submittedName>
        <fullName evidence="1">Uncharacterized protein</fullName>
    </submittedName>
</protein>
<dbReference type="EMBL" id="AP024485">
    <property type="protein sequence ID" value="BCS88317.1"/>
    <property type="molecule type" value="Genomic_DNA"/>
</dbReference>
<gene>
    <name evidence="1" type="ORF">PSDVSF_15590</name>
</gene>
<organism evidence="1 2">
    <name type="scientific">Pseudodesulfovibrio sediminis</name>
    <dbReference type="NCBI Taxonomy" id="2810563"/>
    <lineage>
        <taxon>Bacteria</taxon>
        <taxon>Pseudomonadati</taxon>
        <taxon>Thermodesulfobacteriota</taxon>
        <taxon>Desulfovibrionia</taxon>
        <taxon>Desulfovibrionales</taxon>
        <taxon>Desulfovibrionaceae</taxon>
    </lineage>
</organism>
<dbReference type="RefSeq" id="WP_229595865.1">
    <property type="nucleotide sequence ID" value="NZ_AP024485.1"/>
</dbReference>
<evidence type="ECO:0000313" key="1">
    <source>
        <dbReference type="EMBL" id="BCS88317.1"/>
    </source>
</evidence>
<dbReference type="Proteomes" id="UP001053296">
    <property type="component" value="Chromosome"/>
</dbReference>
<accession>A0ABM7P627</accession>
<evidence type="ECO:0000313" key="2">
    <source>
        <dbReference type="Proteomes" id="UP001053296"/>
    </source>
</evidence>
<proteinExistence type="predicted"/>
<sequence length="62" mass="7221">MKIEQALERLGKMFDAVRRGENGFREYLEKNPTSADGSDGPFMKFVQTGDIEKGKFRYNWDD</sequence>
<name>A0ABM7P627_9BACT</name>
<reference evidence="1" key="1">
    <citation type="journal article" date="2022" name="Arch. Microbiol.">
        <title>Pseudodesulfovibrio sediminis sp. nov., a mesophilic and neutrophilic sulfate-reducing bacterium isolated from sediment of a brackish lake.</title>
        <authorList>
            <person name="Takahashi A."/>
            <person name="Kojima H."/>
            <person name="Watanabe M."/>
            <person name="Fukui M."/>
        </authorList>
    </citation>
    <scope>NUCLEOTIDE SEQUENCE</scope>
    <source>
        <strain evidence="1">SF6</strain>
    </source>
</reference>
<keyword evidence="2" id="KW-1185">Reference proteome</keyword>